<dbReference type="EMBL" id="SFBL01000128">
    <property type="protein sequence ID" value="TRU24291.1"/>
    <property type="molecule type" value="Genomic_DNA"/>
</dbReference>
<evidence type="ECO:0000313" key="2">
    <source>
        <dbReference type="Proteomes" id="UP000319313"/>
    </source>
</evidence>
<gene>
    <name evidence="1" type="ORF">EWV81_14540</name>
</gene>
<dbReference type="Proteomes" id="UP000319313">
    <property type="component" value="Unassembled WGS sequence"/>
</dbReference>
<organism evidence="1 2">
    <name type="scientific">Microcystis aeruginosa Ma_SC_T_19800800_S464</name>
    <dbReference type="NCBI Taxonomy" id="2486257"/>
    <lineage>
        <taxon>Bacteria</taxon>
        <taxon>Bacillati</taxon>
        <taxon>Cyanobacteriota</taxon>
        <taxon>Cyanophyceae</taxon>
        <taxon>Oscillatoriophycideae</taxon>
        <taxon>Chroococcales</taxon>
        <taxon>Microcystaceae</taxon>
        <taxon>Microcystis</taxon>
    </lineage>
</organism>
<comment type="caution">
    <text evidence="1">The sequence shown here is derived from an EMBL/GenBank/DDBJ whole genome shotgun (WGS) entry which is preliminary data.</text>
</comment>
<proteinExistence type="predicted"/>
<accession>A0A552DPZ9</accession>
<protein>
    <submittedName>
        <fullName evidence="1">Uncharacterized protein</fullName>
    </submittedName>
</protein>
<reference evidence="1 2" key="1">
    <citation type="submission" date="2019-01" db="EMBL/GenBank/DDBJ databases">
        <title>Coherence of Microcystis species and biogeography revealed through population genomics.</title>
        <authorList>
            <person name="Perez-Carrascal O.M."/>
            <person name="Terrat Y."/>
            <person name="Giani A."/>
            <person name="Fortin N."/>
            <person name="Tromas N."/>
            <person name="Shapiro B.J."/>
        </authorList>
    </citation>
    <scope>NUCLEOTIDE SEQUENCE [LARGE SCALE GENOMIC DNA]</scope>
    <source>
        <strain evidence="1">Ma_SC_T_19800800_S464</strain>
    </source>
</reference>
<evidence type="ECO:0000313" key="1">
    <source>
        <dbReference type="EMBL" id="TRU24291.1"/>
    </source>
</evidence>
<name>A0A552DPZ9_MICAE</name>
<sequence length="83" mass="9817">MEPTLSICPNSKYLSKINYTYLTTSCLLPIFTRKLVLHDYLNLTAELFYFAKLDNFFQFFVGCFVINNRTTNRDNFSKEIQQV</sequence>
<dbReference type="AlphaFoldDB" id="A0A552DPZ9"/>